<evidence type="ECO:0000313" key="4">
    <source>
        <dbReference type="Proteomes" id="UP000199302"/>
    </source>
</evidence>
<dbReference type="AlphaFoldDB" id="A0A1I6ENR9"/>
<dbReference type="InterPro" id="IPR023614">
    <property type="entry name" value="Porin_dom_sf"/>
</dbReference>
<dbReference type="InterPro" id="IPR033900">
    <property type="entry name" value="Gram_neg_porin_domain"/>
</dbReference>
<evidence type="ECO:0000256" key="1">
    <source>
        <dbReference type="SAM" id="MobiDB-lite"/>
    </source>
</evidence>
<organism evidence="3 4">
    <name type="scientific">Poseidonocella sedimentorum</name>
    <dbReference type="NCBI Taxonomy" id="871652"/>
    <lineage>
        <taxon>Bacteria</taxon>
        <taxon>Pseudomonadati</taxon>
        <taxon>Pseudomonadota</taxon>
        <taxon>Alphaproteobacteria</taxon>
        <taxon>Rhodobacterales</taxon>
        <taxon>Roseobacteraceae</taxon>
        <taxon>Poseidonocella</taxon>
    </lineage>
</organism>
<dbReference type="EMBL" id="FOYI01000016">
    <property type="protein sequence ID" value="SFR19267.1"/>
    <property type="molecule type" value="Genomic_DNA"/>
</dbReference>
<proteinExistence type="predicted"/>
<dbReference type="GO" id="GO:0015288">
    <property type="term" value="F:porin activity"/>
    <property type="evidence" value="ECO:0007669"/>
    <property type="project" value="InterPro"/>
</dbReference>
<dbReference type="Pfam" id="PF13609">
    <property type="entry name" value="Porin_4"/>
    <property type="match status" value="1"/>
</dbReference>
<reference evidence="3 4" key="1">
    <citation type="submission" date="2016-10" db="EMBL/GenBank/DDBJ databases">
        <authorList>
            <person name="de Groot N.N."/>
        </authorList>
    </citation>
    <scope>NUCLEOTIDE SEQUENCE [LARGE SCALE GENOMIC DNA]</scope>
    <source>
        <strain evidence="4">KMM 9023,NRIC 0796,JCM 17311,KCTC 23692</strain>
    </source>
</reference>
<evidence type="ECO:0000259" key="2">
    <source>
        <dbReference type="Pfam" id="PF13609"/>
    </source>
</evidence>
<dbReference type="Gene3D" id="2.40.160.10">
    <property type="entry name" value="Porin"/>
    <property type="match status" value="1"/>
</dbReference>
<evidence type="ECO:0000313" key="3">
    <source>
        <dbReference type="EMBL" id="SFR19267.1"/>
    </source>
</evidence>
<accession>A0A1I6ENR9</accession>
<sequence>MPPLSGSARPRPLRPLVLAGGLAAVSAVALLRAEQGWADQGLTATVDIAQRLEQTSSSDGDSDEGLRALTTLGFGLQSITRGQELTVSASTSLAYHFDPTPPQDSFDTESSALRFGYTARTRDAELALTGAYSQADIRDAVFALDTETDEIVVLSEGTRESLSFGADLDLWTTGPLGLELGASRRVLTYDSDDSSLNDSTVESLRAALVLRSMPNLTARFFVRHSSTDESGAGATDSESLSYGASAEYDIDRLTRVSASLSQQDTERTETDGDTSRTEGLGLSLGLTRALPDGSLSFSVSQSQSDNGTRHQIRFGRSLSLPRTTLSFSLGATRTEGFTTHALAGVELEHRIDRLGALSVALSQSATTNSDDDEAVATRLSVSYDHTLSPRAALSAGLALVQEDVLDSRDGDASSMRLNLSYSHAVGADWRLVSGYSFTRTREEGAEDEDSSRIHLGLQKSFAFRP</sequence>
<name>A0A1I6ENR9_9RHOB</name>
<protein>
    <submittedName>
        <fullName evidence="3">Porin</fullName>
    </submittedName>
</protein>
<dbReference type="SUPFAM" id="SSF56935">
    <property type="entry name" value="Porins"/>
    <property type="match status" value="1"/>
</dbReference>
<dbReference type="GO" id="GO:0016020">
    <property type="term" value="C:membrane"/>
    <property type="evidence" value="ECO:0007669"/>
    <property type="project" value="InterPro"/>
</dbReference>
<dbReference type="Proteomes" id="UP000199302">
    <property type="component" value="Unassembled WGS sequence"/>
</dbReference>
<feature type="domain" description="Porin" evidence="2">
    <location>
        <begin position="256"/>
        <end position="401"/>
    </location>
</feature>
<dbReference type="RefSeq" id="WP_092082470.1">
    <property type="nucleotide sequence ID" value="NZ_FOYI01000016.1"/>
</dbReference>
<gene>
    <name evidence="3" type="ORF">SAMN04515673_11618</name>
</gene>
<dbReference type="OrthoDB" id="7756354at2"/>
<dbReference type="STRING" id="871652.SAMN04515673_11618"/>
<feature type="compositionally biased region" description="Basic and acidic residues" evidence="1">
    <location>
        <begin position="264"/>
        <end position="276"/>
    </location>
</feature>
<keyword evidence="4" id="KW-1185">Reference proteome</keyword>
<feature type="region of interest" description="Disordered" evidence="1">
    <location>
        <begin position="257"/>
        <end position="279"/>
    </location>
</feature>